<evidence type="ECO:0000313" key="3">
    <source>
        <dbReference type="Proteomes" id="UP001287282"/>
    </source>
</evidence>
<dbReference type="RefSeq" id="WP_317122090.1">
    <property type="nucleotide sequence ID" value="NZ_JAWJBA010000003.1"/>
</dbReference>
<dbReference type="EMBL" id="JAWJBA010000003">
    <property type="protein sequence ID" value="MDV2684884.1"/>
    <property type="molecule type" value="Genomic_DNA"/>
</dbReference>
<organism evidence="2 3">
    <name type="scientific">Alkalihalophilus lindianensis</name>
    <dbReference type="NCBI Taxonomy" id="1630542"/>
    <lineage>
        <taxon>Bacteria</taxon>
        <taxon>Bacillati</taxon>
        <taxon>Bacillota</taxon>
        <taxon>Bacilli</taxon>
        <taxon>Bacillales</taxon>
        <taxon>Bacillaceae</taxon>
        <taxon>Alkalihalophilus</taxon>
    </lineage>
</organism>
<protein>
    <submittedName>
        <fullName evidence="2">Uncharacterized protein</fullName>
    </submittedName>
</protein>
<keyword evidence="1" id="KW-1133">Transmembrane helix</keyword>
<dbReference type="Proteomes" id="UP001287282">
    <property type="component" value="Unassembled WGS sequence"/>
</dbReference>
<gene>
    <name evidence="2" type="ORF">RYX56_10940</name>
</gene>
<name>A0ABU3XBS6_9BACI</name>
<feature type="transmembrane region" description="Helical" evidence="1">
    <location>
        <begin position="47"/>
        <end position="68"/>
    </location>
</feature>
<reference evidence="2 3" key="1">
    <citation type="submission" date="2023-10" db="EMBL/GenBank/DDBJ databases">
        <title>Screening of Alkalihalobacillus lindianensis BZ-TG-R113 and Its Alleviation of Salt Stress on Rapeseed Growth.</title>
        <authorList>
            <person name="Zhao B."/>
            <person name="Guo T."/>
        </authorList>
    </citation>
    <scope>NUCLEOTIDE SEQUENCE [LARGE SCALE GENOMIC DNA]</scope>
    <source>
        <strain evidence="2 3">BZ-TG-R113</strain>
    </source>
</reference>
<evidence type="ECO:0000313" key="2">
    <source>
        <dbReference type="EMBL" id="MDV2684884.1"/>
    </source>
</evidence>
<sequence length="101" mass="11521">MNEREEVKRCIDEQLEQIQFTKQKEVIKMIHPKTALEKWVSWMNQEMTIPVVPVTSVAALLLVISMTVGSDNPTHTNQLVEVGGNIYYKHVVEGRVIEGES</sequence>
<comment type="caution">
    <text evidence="2">The sequence shown here is derived from an EMBL/GenBank/DDBJ whole genome shotgun (WGS) entry which is preliminary data.</text>
</comment>
<keyword evidence="1" id="KW-0812">Transmembrane</keyword>
<accession>A0ABU3XBS6</accession>
<evidence type="ECO:0000256" key="1">
    <source>
        <dbReference type="SAM" id="Phobius"/>
    </source>
</evidence>
<keyword evidence="3" id="KW-1185">Reference proteome</keyword>
<proteinExistence type="predicted"/>
<keyword evidence="1" id="KW-0472">Membrane</keyword>